<sequence length="155" mass="18064">MSGELENFLGPELVSLYRDGERLLVSASGGFSDYSFVVFPFAKVYEGFLKKFFFKIGAISEQQYANERWRVGRALNPQLEKDLRHEESVYDRMVEHCQTPEEGIRLADLLWNAWKRGRNQVFHFFPGRSKALTFAEAQDIVQEIERAMERAMETD</sequence>
<proteinExistence type="predicted"/>
<organism evidence="1 2">
    <name type="scientific">Candidatus Gottesmanbacteria bacterium RIFCSPHIGHO2_01_FULL_47_48</name>
    <dbReference type="NCBI Taxonomy" id="1798381"/>
    <lineage>
        <taxon>Bacteria</taxon>
        <taxon>Candidatus Gottesmaniibacteriota</taxon>
    </lineage>
</organism>
<dbReference type="Proteomes" id="UP000177871">
    <property type="component" value="Unassembled WGS sequence"/>
</dbReference>
<comment type="caution">
    <text evidence="1">The sequence shown here is derived from an EMBL/GenBank/DDBJ whole genome shotgun (WGS) entry which is preliminary data.</text>
</comment>
<dbReference type="STRING" id="1798381.A2721_00115"/>
<evidence type="ECO:0000313" key="2">
    <source>
        <dbReference type="Proteomes" id="UP000177871"/>
    </source>
</evidence>
<evidence type="ECO:0000313" key="1">
    <source>
        <dbReference type="EMBL" id="OGG19228.1"/>
    </source>
</evidence>
<reference evidence="1 2" key="1">
    <citation type="journal article" date="2016" name="Nat. Commun.">
        <title>Thousands of microbial genomes shed light on interconnected biogeochemical processes in an aquifer system.</title>
        <authorList>
            <person name="Anantharaman K."/>
            <person name="Brown C.T."/>
            <person name="Hug L.A."/>
            <person name="Sharon I."/>
            <person name="Castelle C.J."/>
            <person name="Probst A.J."/>
            <person name="Thomas B.C."/>
            <person name="Singh A."/>
            <person name="Wilkins M.J."/>
            <person name="Karaoz U."/>
            <person name="Brodie E.L."/>
            <person name="Williams K.H."/>
            <person name="Hubbard S.S."/>
            <person name="Banfield J.F."/>
        </authorList>
    </citation>
    <scope>NUCLEOTIDE SEQUENCE [LARGE SCALE GENOMIC DNA]</scope>
</reference>
<protein>
    <submittedName>
        <fullName evidence="1">Uncharacterized protein</fullName>
    </submittedName>
</protein>
<accession>A0A1F6A3D2</accession>
<name>A0A1F6A3D2_9BACT</name>
<dbReference type="EMBL" id="MFJK01000008">
    <property type="protein sequence ID" value="OGG19228.1"/>
    <property type="molecule type" value="Genomic_DNA"/>
</dbReference>
<gene>
    <name evidence="1" type="ORF">A2721_00115</name>
</gene>
<dbReference type="AlphaFoldDB" id="A0A1F6A3D2"/>